<dbReference type="CTD" id="100004703"/>
<dbReference type="GO" id="GO:0003723">
    <property type="term" value="F:RNA binding"/>
    <property type="evidence" value="ECO:0007669"/>
    <property type="project" value="UniProtKB-KW"/>
</dbReference>
<evidence type="ECO:0000256" key="6">
    <source>
        <dbReference type="ARBA" id="ARBA00022782"/>
    </source>
</evidence>
<dbReference type="Gene3D" id="2.30.30.140">
    <property type="match status" value="3"/>
</dbReference>
<evidence type="ECO:0000256" key="9">
    <source>
        <dbReference type="SAM" id="MobiDB-lite"/>
    </source>
</evidence>
<keyword evidence="4" id="KW-0963">Cytoplasm</keyword>
<dbReference type="InterPro" id="IPR025605">
    <property type="entry name" value="OST-HTH/LOTUS_dom"/>
</dbReference>
<dbReference type="SMART" id="SM00333">
    <property type="entry name" value="TUDOR"/>
    <property type="match status" value="3"/>
</dbReference>
<dbReference type="Ensembl" id="ENSPKIT00000036539.1">
    <property type="protein sequence ID" value="ENSPKIP00000012155.1"/>
    <property type="gene ID" value="ENSPKIG00000000052.1"/>
</dbReference>
<dbReference type="PROSITE" id="PS51644">
    <property type="entry name" value="HTH_OST"/>
    <property type="match status" value="2"/>
</dbReference>
<keyword evidence="7" id="KW-0744">Spermatogenesis</keyword>
<feature type="region of interest" description="Disordered" evidence="9">
    <location>
        <begin position="211"/>
        <end position="234"/>
    </location>
</feature>
<dbReference type="GO" id="GO:0005737">
    <property type="term" value="C:cytoplasm"/>
    <property type="evidence" value="ECO:0007669"/>
    <property type="project" value="UniProtKB-SubCell"/>
</dbReference>
<evidence type="ECO:0000256" key="1">
    <source>
        <dbReference type="ARBA" id="ARBA00004496"/>
    </source>
</evidence>
<dbReference type="InterPro" id="IPR035437">
    <property type="entry name" value="SNase_OB-fold_sf"/>
</dbReference>
<dbReference type="SUPFAM" id="SSF63748">
    <property type="entry name" value="Tudor/PWWP/MBT"/>
    <property type="match status" value="3"/>
</dbReference>
<feature type="compositionally biased region" description="Low complexity" evidence="9">
    <location>
        <begin position="312"/>
        <end position="324"/>
    </location>
</feature>
<dbReference type="FunFam" id="2.30.30.140:FF:000045">
    <property type="entry name" value="tudor domain-containing protein 7 isoform X1"/>
    <property type="match status" value="1"/>
</dbReference>
<name>A0A3B3R2M0_9TELE</name>
<evidence type="ECO:0000256" key="7">
    <source>
        <dbReference type="ARBA" id="ARBA00022871"/>
    </source>
</evidence>
<comment type="subcellular location">
    <subcellularLocation>
        <location evidence="1">Cytoplasm</location>
    </subcellularLocation>
</comment>
<dbReference type="InterPro" id="IPR002999">
    <property type="entry name" value="Tudor"/>
</dbReference>
<feature type="domain" description="HTH OST-type" evidence="11">
    <location>
        <begin position="3"/>
        <end position="76"/>
    </location>
</feature>
<evidence type="ECO:0000256" key="8">
    <source>
        <dbReference type="ARBA" id="ARBA00022884"/>
    </source>
</evidence>
<dbReference type="GO" id="GO:0070306">
    <property type="term" value="P:lens fiber cell differentiation"/>
    <property type="evidence" value="ECO:0007669"/>
    <property type="project" value="UniProtKB-ARBA"/>
</dbReference>
<evidence type="ECO:0000256" key="2">
    <source>
        <dbReference type="ARBA" id="ARBA00007740"/>
    </source>
</evidence>
<dbReference type="InterPro" id="IPR047449">
    <property type="entry name" value="Tudor_TDRD7_rpt3"/>
</dbReference>
<dbReference type="CDD" id="cd09974">
    <property type="entry name" value="LOTUS_3_TDRD7"/>
    <property type="match status" value="1"/>
</dbReference>
<dbReference type="Pfam" id="PF12872">
    <property type="entry name" value="OST-HTH"/>
    <property type="match status" value="2"/>
</dbReference>
<evidence type="ECO:0000313" key="13">
    <source>
        <dbReference type="Proteomes" id="UP000261540"/>
    </source>
</evidence>
<dbReference type="CDD" id="cd09986">
    <property type="entry name" value="LOTUS_1_TDRD7"/>
    <property type="match status" value="1"/>
</dbReference>
<comment type="similarity">
    <text evidence="2">Belongs to the TDRD7 family.</text>
</comment>
<dbReference type="GO" id="GO:0007283">
    <property type="term" value="P:spermatogenesis"/>
    <property type="evidence" value="ECO:0007669"/>
    <property type="project" value="UniProtKB-KW"/>
</dbReference>
<dbReference type="AlphaFoldDB" id="A0A3B3R2M0"/>
<organism evidence="12 13">
    <name type="scientific">Paramormyrops kingsleyae</name>
    <dbReference type="NCBI Taxonomy" id="1676925"/>
    <lineage>
        <taxon>Eukaryota</taxon>
        <taxon>Metazoa</taxon>
        <taxon>Chordata</taxon>
        <taxon>Craniata</taxon>
        <taxon>Vertebrata</taxon>
        <taxon>Euteleostomi</taxon>
        <taxon>Actinopterygii</taxon>
        <taxon>Neopterygii</taxon>
        <taxon>Teleostei</taxon>
        <taxon>Osteoglossocephala</taxon>
        <taxon>Osteoglossomorpha</taxon>
        <taxon>Osteoglossiformes</taxon>
        <taxon>Mormyridae</taxon>
        <taxon>Paramormyrops</taxon>
    </lineage>
</organism>
<dbReference type="RefSeq" id="XP_023676749.1">
    <property type="nucleotide sequence ID" value="XM_023820981.2"/>
</dbReference>
<dbReference type="FunFam" id="3.30.420.610:FF:000008">
    <property type="entry name" value="Tudor domain-containing protein 7"/>
    <property type="match status" value="1"/>
</dbReference>
<accession>A0A3B3R2M0</accession>
<dbReference type="Gene3D" id="2.40.50.90">
    <property type="match status" value="3"/>
</dbReference>
<feature type="domain" description="Tudor" evidence="10">
    <location>
        <begin position="515"/>
        <end position="573"/>
    </location>
</feature>
<feature type="domain" description="HTH OST-type" evidence="11">
    <location>
        <begin position="237"/>
        <end position="307"/>
    </location>
</feature>
<dbReference type="RefSeq" id="XP_023676750.1">
    <property type="nucleotide sequence ID" value="XM_023820982.2"/>
</dbReference>
<dbReference type="PANTHER" id="PTHR22948:SF14">
    <property type="entry name" value="TUDOR DOMAIN-CONTAINING PROTEIN 7"/>
    <property type="match status" value="1"/>
</dbReference>
<feature type="region of interest" description="Disordered" evidence="9">
    <location>
        <begin position="851"/>
        <end position="887"/>
    </location>
</feature>
<dbReference type="Ensembl" id="ENSPKIT00000036546.1">
    <property type="protein sequence ID" value="ENSPKIP00000012162.1"/>
    <property type="gene ID" value="ENSPKIG00000000052.1"/>
</dbReference>
<dbReference type="GeneID" id="111848751"/>
<proteinExistence type="inferred from homology"/>
<evidence type="ECO:0000256" key="4">
    <source>
        <dbReference type="ARBA" id="ARBA00022490"/>
    </source>
</evidence>
<reference evidence="12" key="1">
    <citation type="submission" date="2025-05" db="UniProtKB">
        <authorList>
            <consortium name="Ensembl"/>
        </authorList>
    </citation>
    <scope>IDENTIFICATION</scope>
</reference>
<dbReference type="CDD" id="cd09973">
    <property type="entry name" value="LOTUS_2_TDRD7"/>
    <property type="match status" value="1"/>
</dbReference>
<dbReference type="FunFam" id="2.30.30.140:FF:000065">
    <property type="entry name" value="tudor domain-containing protein 7"/>
    <property type="match status" value="1"/>
</dbReference>
<feature type="region of interest" description="Disordered" evidence="9">
    <location>
        <begin position="307"/>
        <end position="357"/>
    </location>
</feature>
<dbReference type="Pfam" id="PF00567">
    <property type="entry name" value="TUDOR"/>
    <property type="match status" value="3"/>
</dbReference>
<dbReference type="RefSeq" id="XP_023676751.1">
    <property type="nucleotide sequence ID" value="XM_023820983.2"/>
</dbReference>
<evidence type="ECO:0000259" key="11">
    <source>
        <dbReference type="PROSITE" id="PS51644"/>
    </source>
</evidence>
<evidence type="ECO:0000259" key="10">
    <source>
        <dbReference type="PROSITE" id="PS50304"/>
    </source>
</evidence>
<keyword evidence="5" id="KW-0677">Repeat</keyword>
<keyword evidence="6" id="KW-0221">Differentiation</keyword>
<feature type="compositionally biased region" description="Polar residues" evidence="9">
    <location>
        <begin position="211"/>
        <end position="223"/>
    </location>
</feature>
<dbReference type="InterPro" id="IPR050621">
    <property type="entry name" value="Tudor_domain_containing"/>
</dbReference>
<dbReference type="FunFam" id="2.30.30.140:FF:000053">
    <property type="entry name" value="tudor domain-containing protein 7 isoform X2"/>
    <property type="match status" value="1"/>
</dbReference>
<dbReference type="InterPro" id="IPR041966">
    <property type="entry name" value="LOTUS-like"/>
</dbReference>
<feature type="region of interest" description="Disordered" evidence="9">
    <location>
        <begin position="158"/>
        <end position="186"/>
    </location>
</feature>
<evidence type="ECO:0000256" key="5">
    <source>
        <dbReference type="ARBA" id="ARBA00022737"/>
    </source>
</evidence>
<feature type="compositionally biased region" description="Low complexity" evidence="9">
    <location>
        <begin position="339"/>
        <end position="357"/>
    </location>
</feature>
<sequence length="1085" mass="121719">MSDVELLKKMLRAVLQSNKNGVSLSRLQSEYKSLTGEFIPYKQMGYPSLDSFLNSMPSVVKMERSRTGEVVCFAAVCKETAHIAQLVARQRNAKKVGRPLLVNCQMRVKPATPFMLNAKPRTSLRQPDHMGHAGQGMTRLSLSSRLGGPGDFRQVSMRDTQPDGRVSAAQNKAPPIQIRKPPIPGDKYDKKITLPVKFQKEVHLTLSRNLPQTSAPSNINQNVPPGKSRPLQSSGYNQQLVQNRLRDILNKYSNGFWVSKLPQLYRELYKQELPTEALKDLEQWSHVCLVEKPCSTNPAELLLYPAKEVPKTRPSSSPSSTSSPKPSPSMRNQSSSMCPGVSPSTSSLSSPPSSPVGLSPDIKVKLGELLAKYSNGLWANALPKLFQETYKIRFPEHVLDDLSVLEDICTVNYPMPDNLKKAILYPLRDVDENRNRVVPEHVSQTTQDVLRRPSAVPPLLIPEEEYPSVLVVEVASTVSVTLRFIGKDYSQAQESLEDEMREFYGQDSTRKRLSPLALGQLAAVKAEEEEEFLRAQVYEIMGDKAKVFYVDHGFSEVINTGKLLELHPKFFRLPFQATKCKLAGLEPFCQEPPVIKKFETMACGKILLAEILERGDTPLVVLYDTSQDDDVNINAACMRALQDKSLENTLEVNSTHMHVSVTNVCSDGSIYCQLSSRGLAKLTEMLEKTEAYFHSQVTSEFLVSRPFCGKFCLARYKGKWSRVEITNLHGSRVLDIQFVDVGVPASVEVIELREVPPPFLRELVAIPPQALKCSLTGLPLEVGSWTPDAVLWLRDAVLGSTECSIKIAKVDEAKRLVHIYLFTSKDFYDTGRSVNQQVADTDLWKHQKDVFLGSRGPGKKPSRPATLPSDGRASPQLRSSQHAPDLQLPPMLELPPLGQNIDMYVSVACHPGHFVLQPWKEQYKLVVLMGEMILYYNKTEERPVSVEKNQIYAAKVENNWHRVLVKCILTNGLVSVYELDYGKHELVSCTKLQPLISEFRQLPFQGITAQLAGIKPLQWSEEASMVFRNHVEKKALVAQIEVVHEAAQPWDRKVVAYLVDTSQEDRDIWVHDLMSEFAEELSKPA</sequence>
<evidence type="ECO:0000313" key="12">
    <source>
        <dbReference type="Ensembl" id="ENSPKIP00000012155.1"/>
    </source>
</evidence>
<dbReference type="RefSeq" id="XP_023676752.1">
    <property type="nucleotide sequence ID" value="XM_023820984.2"/>
</dbReference>
<keyword evidence="13" id="KW-1185">Reference proteome</keyword>
<dbReference type="PROSITE" id="PS50304">
    <property type="entry name" value="TUDOR"/>
    <property type="match status" value="1"/>
</dbReference>
<dbReference type="CDD" id="cd20429">
    <property type="entry name" value="Tudor_TDRD7_rpt3"/>
    <property type="match status" value="1"/>
</dbReference>
<keyword evidence="8" id="KW-0694">RNA-binding</keyword>
<dbReference type="InterPro" id="IPR037978">
    <property type="entry name" value="TDRD7_LOTUS_3"/>
</dbReference>
<dbReference type="PANTHER" id="PTHR22948">
    <property type="entry name" value="TUDOR DOMAIN CONTAINING PROTEIN"/>
    <property type="match status" value="1"/>
</dbReference>
<dbReference type="Proteomes" id="UP000261540">
    <property type="component" value="Unplaced"/>
</dbReference>
<dbReference type="GeneTree" id="ENSGT00890000139482"/>
<protein>
    <recommendedName>
        <fullName evidence="3">Tudor domain-containing protein 7</fullName>
    </recommendedName>
</protein>
<dbReference type="Gene3D" id="3.30.420.610">
    <property type="entry name" value="LOTUS domain-like"/>
    <property type="match status" value="3"/>
</dbReference>
<dbReference type="STRING" id="1676925.ENSPKIP00000012155"/>
<evidence type="ECO:0000256" key="3">
    <source>
        <dbReference type="ARBA" id="ARBA00013425"/>
    </source>
</evidence>